<evidence type="ECO:0000313" key="1">
    <source>
        <dbReference type="EMBL" id="KAB2595789.1"/>
    </source>
</evidence>
<dbReference type="Proteomes" id="UP000327157">
    <property type="component" value="Chromosome 7"/>
</dbReference>
<gene>
    <name evidence="1" type="ORF">D8674_031239</name>
</gene>
<dbReference type="AlphaFoldDB" id="A0A5N5EXZ9"/>
<evidence type="ECO:0000313" key="2">
    <source>
        <dbReference type="Proteomes" id="UP000327157"/>
    </source>
</evidence>
<name>A0A5N5EXZ9_9ROSA</name>
<proteinExistence type="predicted"/>
<protein>
    <submittedName>
        <fullName evidence="1">Uncharacterized protein</fullName>
    </submittedName>
</protein>
<accession>A0A5N5EXZ9</accession>
<reference evidence="1 2" key="3">
    <citation type="submission" date="2019-11" db="EMBL/GenBank/DDBJ databases">
        <title>A de novo genome assembly of a pear dwarfing rootstock.</title>
        <authorList>
            <person name="Wang F."/>
            <person name="Wang J."/>
            <person name="Li S."/>
            <person name="Zhang Y."/>
            <person name="Fang M."/>
            <person name="Ma L."/>
            <person name="Zhao Y."/>
            <person name="Jiang S."/>
        </authorList>
    </citation>
    <scope>NUCLEOTIDE SEQUENCE [LARGE SCALE GENOMIC DNA]</scope>
    <source>
        <strain evidence="1">S2</strain>
        <tissue evidence="1">Leaf</tissue>
    </source>
</reference>
<comment type="caution">
    <text evidence="1">The sequence shown here is derived from an EMBL/GenBank/DDBJ whole genome shotgun (WGS) entry which is preliminary data.</text>
</comment>
<dbReference type="EMBL" id="SMOL01000781">
    <property type="protein sequence ID" value="KAB2595789.1"/>
    <property type="molecule type" value="Genomic_DNA"/>
</dbReference>
<keyword evidence="2" id="KW-1185">Reference proteome</keyword>
<sequence length="83" mass="9253">MNSSQALRPHALEACPCKWLPLLSPFENSEPTNLRLHLLNPLPLYPITAPLRINCVPDPVTASNKPVASITYRNDVVPRCRLP</sequence>
<reference evidence="2" key="2">
    <citation type="submission" date="2019-10" db="EMBL/GenBank/DDBJ databases">
        <title>A de novo genome assembly of a pear dwarfing rootstock.</title>
        <authorList>
            <person name="Wang F."/>
            <person name="Wang J."/>
            <person name="Li S."/>
            <person name="Zhang Y."/>
            <person name="Fang M."/>
            <person name="Ma L."/>
            <person name="Zhao Y."/>
            <person name="Jiang S."/>
        </authorList>
    </citation>
    <scope>NUCLEOTIDE SEQUENCE [LARGE SCALE GENOMIC DNA]</scope>
</reference>
<organism evidence="1 2">
    <name type="scientific">Pyrus ussuriensis x Pyrus communis</name>
    <dbReference type="NCBI Taxonomy" id="2448454"/>
    <lineage>
        <taxon>Eukaryota</taxon>
        <taxon>Viridiplantae</taxon>
        <taxon>Streptophyta</taxon>
        <taxon>Embryophyta</taxon>
        <taxon>Tracheophyta</taxon>
        <taxon>Spermatophyta</taxon>
        <taxon>Magnoliopsida</taxon>
        <taxon>eudicotyledons</taxon>
        <taxon>Gunneridae</taxon>
        <taxon>Pentapetalae</taxon>
        <taxon>rosids</taxon>
        <taxon>fabids</taxon>
        <taxon>Rosales</taxon>
        <taxon>Rosaceae</taxon>
        <taxon>Amygdaloideae</taxon>
        <taxon>Maleae</taxon>
        <taxon>Pyrus</taxon>
    </lineage>
</organism>
<reference evidence="1 2" key="1">
    <citation type="submission" date="2019-09" db="EMBL/GenBank/DDBJ databases">
        <authorList>
            <person name="Ou C."/>
        </authorList>
    </citation>
    <scope>NUCLEOTIDE SEQUENCE [LARGE SCALE GENOMIC DNA]</scope>
    <source>
        <strain evidence="1">S2</strain>
        <tissue evidence="1">Leaf</tissue>
    </source>
</reference>